<dbReference type="AlphaFoldDB" id="K9WQ81"/>
<keyword evidence="3" id="KW-1185">Reference proteome</keyword>
<reference evidence="2 3" key="1">
    <citation type="submission" date="2012-06" db="EMBL/GenBank/DDBJ databases">
        <title>Finished chromosome of genome of Microcoleus sp. PCC 7113.</title>
        <authorList>
            <consortium name="US DOE Joint Genome Institute"/>
            <person name="Gugger M."/>
            <person name="Coursin T."/>
            <person name="Rippka R."/>
            <person name="Tandeau De Marsac N."/>
            <person name="Huntemann M."/>
            <person name="Wei C.-L."/>
            <person name="Han J."/>
            <person name="Detter J.C."/>
            <person name="Han C."/>
            <person name="Tapia R."/>
            <person name="Chen A."/>
            <person name="Kyrpides N."/>
            <person name="Mavromatis K."/>
            <person name="Markowitz V."/>
            <person name="Szeto E."/>
            <person name="Ivanova N."/>
            <person name="Pagani I."/>
            <person name="Pati A."/>
            <person name="Goodwin L."/>
            <person name="Nordberg H.P."/>
            <person name="Cantor M.N."/>
            <person name="Hua S.X."/>
            <person name="Woyke T."/>
            <person name="Kerfeld C.A."/>
        </authorList>
    </citation>
    <scope>NUCLEOTIDE SEQUENCE [LARGE SCALE GENOMIC DNA]</scope>
    <source>
        <strain evidence="2 3">PCC 7113</strain>
    </source>
</reference>
<dbReference type="PATRIC" id="fig|1173027.3.peg.6760"/>
<feature type="signal peptide" evidence="1">
    <location>
        <begin position="1"/>
        <end position="21"/>
    </location>
</feature>
<sequence length="399" mass="45202">MNAAKKLFFFFFTLISSLLIAPTFTPPSSYQPIEVVDGAALYKQQLTDGNEAYLQVINLHKMQIDQLIGEVDNMGLAQGKYYKGEGGHYSPFFQRKLFEDVTSEYKQLYQNTVFSIINCSFFEQYKSSTQLSFPIKLNGKVISAGSSPYGPINQPMDAFYSKVRLKALVWDDKQAYITDYDPTTGAPLNERGVQNAMVNYKYSDHPAKVLAHNQANRYHVIGTLNFDGIKGDELLLVLTVNQATLDEAADLLRQLGVKGDIITVDGGTSTYLFNSRMGNIMLPQSANPKDSPSFRNLPHYLGFRKRGKKQVLPHIFISQPAGKVLLEENKPYLILWRDNLNSEVTIELYERDKLIQVISPRTASDGVYEWTPDRPMKEGYSLRISMLKNRKIFGTLQLQ</sequence>
<name>K9WQ81_9CYAN</name>
<evidence type="ECO:0000256" key="1">
    <source>
        <dbReference type="SAM" id="SignalP"/>
    </source>
</evidence>
<organism evidence="2 3">
    <name type="scientific">Allocoleopsis franciscana PCC 7113</name>
    <dbReference type="NCBI Taxonomy" id="1173027"/>
    <lineage>
        <taxon>Bacteria</taxon>
        <taxon>Bacillati</taxon>
        <taxon>Cyanobacteriota</taxon>
        <taxon>Cyanophyceae</taxon>
        <taxon>Coleofasciculales</taxon>
        <taxon>Coleofasciculaceae</taxon>
        <taxon>Allocoleopsis</taxon>
        <taxon>Allocoleopsis franciscana</taxon>
    </lineage>
</organism>
<dbReference type="KEGG" id="mic:Mic7113_6108"/>
<dbReference type="OrthoDB" id="477923at2"/>
<gene>
    <name evidence="2" type="ORF">Mic7113_6108</name>
</gene>
<proteinExistence type="predicted"/>
<feature type="chain" id="PRO_5003938036" evidence="1">
    <location>
        <begin position="22"/>
        <end position="399"/>
    </location>
</feature>
<dbReference type="RefSeq" id="WP_015185831.1">
    <property type="nucleotide sequence ID" value="NC_019738.1"/>
</dbReference>
<dbReference type="HOGENOM" id="CLU_692300_0_0_3"/>
<protein>
    <submittedName>
        <fullName evidence="2">Uncharacterized protein</fullName>
    </submittedName>
</protein>
<evidence type="ECO:0000313" key="3">
    <source>
        <dbReference type="Proteomes" id="UP000010471"/>
    </source>
</evidence>
<dbReference type="EMBL" id="CP003630">
    <property type="protein sequence ID" value="AFZ21702.1"/>
    <property type="molecule type" value="Genomic_DNA"/>
</dbReference>
<keyword evidence="1" id="KW-0732">Signal</keyword>
<evidence type="ECO:0000313" key="2">
    <source>
        <dbReference type="EMBL" id="AFZ21702.1"/>
    </source>
</evidence>
<dbReference type="Proteomes" id="UP000010471">
    <property type="component" value="Chromosome"/>
</dbReference>
<accession>K9WQ81</accession>
<dbReference type="STRING" id="1173027.Mic7113_6108"/>
<dbReference type="eggNOG" id="COG4632">
    <property type="taxonomic scope" value="Bacteria"/>
</dbReference>